<dbReference type="Gene3D" id="3.40.50.2000">
    <property type="entry name" value="Glycogen Phosphorylase B"/>
    <property type="match status" value="1"/>
</dbReference>
<name>A0A0G1VUB6_9BACT</name>
<sequence>MINIIAQPPYVLRHLQRVSTIIRGEQIAAYMGNARLNPPDGSKDDVYVYVKPNVKDTQDFVFEGKPYLDILDGFNLRHLLNKHPEVPVIVFSELDVETMSRYVKNKIVLIPHHHVNFEGGRRERSKVKKVGVIGSLDAFKWIPDEIRQGIAGRGMQLVEHSTFYPRMSVTSFYKQMDVMLVWRPYNRDVPGLYNPFKIVNASAFGIPTIALDEPAFKEMGGCYIPVKTPEEFLTQLDAIRTSSSLYADMSGVCLQKAEKYHISRIAELYQKL</sequence>
<evidence type="ECO:0008006" key="3">
    <source>
        <dbReference type="Google" id="ProtNLM"/>
    </source>
</evidence>
<protein>
    <recommendedName>
        <fullName evidence="3">Glycosyltransferase</fullName>
    </recommendedName>
</protein>
<organism evidence="1 2">
    <name type="scientific">Candidatus Gottesmanbacteria bacterium GW2011_GWB1_49_7</name>
    <dbReference type="NCBI Taxonomy" id="1618448"/>
    <lineage>
        <taxon>Bacteria</taxon>
        <taxon>Candidatus Gottesmaniibacteriota</taxon>
    </lineage>
</organism>
<dbReference type="Proteomes" id="UP000034588">
    <property type="component" value="Unassembled WGS sequence"/>
</dbReference>
<proteinExistence type="predicted"/>
<accession>A0A0G1VUB6</accession>
<comment type="caution">
    <text evidence="1">The sequence shown here is derived from an EMBL/GenBank/DDBJ whole genome shotgun (WGS) entry which is preliminary data.</text>
</comment>
<dbReference type="EMBL" id="LCQD01000051">
    <property type="protein sequence ID" value="KKW09895.1"/>
    <property type="molecule type" value="Genomic_DNA"/>
</dbReference>
<reference evidence="1 2" key="1">
    <citation type="journal article" date="2015" name="Nature">
        <title>rRNA introns, odd ribosomes, and small enigmatic genomes across a large radiation of phyla.</title>
        <authorList>
            <person name="Brown C.T."/>
            <person name="Hug L.A."/>
            <person name="Thomas B.C."/>
            <person name="Sharon I."/>
            <person name="Castelle C.J."/>
            <person name="Singh A."/>
            <person name="Wilkins M.J."/>
            <person name="Williams K.H."/>
            <person name="Banfield J.F."/>
        </authorList>
    </citation>
    <scope>NUCLEOTIDE SEQUENCE [LARGE SCALE GENOMIC DNA]</scope>
</reference>
<dbReference type="SUPFAM" id="SSF53756">
    <property type="entry name" value="UDP-Glycosyltransferase/glycogen phosphorylase"/>
    <property type="match status" value="1"/>
</dbReference>
<dbReference type="AlphaFoldDB" id="A0A0G1VUB6"/>
<gene>
    <name evidence="1" type="ORF">UY48_C0051G0012</name>
</gene>
<evidence type="ECO:0000313" key="2">
    <source>
        <dbReference type="Proteomes" id="UP000034588"/>
    </source>
</evidence>
<evidence type="ECO:0000313" key="1">
    <source>
        <dbReference type="EMBL" id="KKW09895.1"/>
    </source>
</evidence>